<name>R7UPZ1_CAPTE</name>
<evidence type="ECO:0000259" key="1">
    <source>
        <dbReference type="Pfam" id="PF13360"/>
    </source>
</evidence>
<dbReference type="EnsemblMetazoa" id="CapteT226325">
    <property type="protein sequence ID" value="CapteP226325"/>
    <property type="gene ID" value="CapteG226325"/>
</dbReference>
<feature type="domain" description="Pyrrolo-quinoline quinone repeat" evidence="1">
    <location>
        <begin position="162"/>
        <end position="272"/>
    </location>
</feature>
<dbReference type="AlphaFoldDB" id="R7UPZ1"/>
<dbReference type="InterPro" id="IPR015943">
    <property type="entry name" value="WD40/YVTN_repeat-like_dom_sf"/>
</dbReference>
<evidence type="ECO:0000313" key="4">
    <source>
        <dbReference type="Proteomes" id="UP000014760"/>
    </source>
</evidence>
<dbReference type="Pfam" id="PF13360">
    <property type="entry name" value="PQQ_2"/>
    <property type="match status" value="1"/>
</dbReference>
<dbReference type="Gene3D" id="2.130.10.10">
    <property type="entry name" value="YVTN repeat-like/Quinoprotein amine dehydrogenase"/>
    <property type="match status" value="1"/>
</dbReference>
<reference evidence="3" key="3">
    <citation type="submission" date="2015-06" db="UniProtKB">
        <authorList>
            <consortium name="EnsemblMetazoa"/>
        </authorList>
    </citation>
    <scope>IDENTIFICATION</scope>
</reference>
<reference evidence="2 4" key="2">
    <citation type="journal article" date="2013" name="Nature">
        <title>Insights into bilaterian evolution from three spiralian genomes.</title>
        <authorList>
            <person name="Simakov O."/>
            <person name="Marletaz F."/>
            <person name="Cho S.J."/>
            <person name="Edsinger-Gonzales E."/>
            <person name="Havlak P."/>
            <person name="Hellsten U."/>
            <person name="Kuo D.H."/>
            <person name="Larsson T."/>
            <person name="Lv J."/>
            <person name="Arendt D."/>
            <person name="Savage R."/>
            <person name="Osoegawa K."/>
            <person name="de Jong P."/>
            <person name="Grimwood J."/>
            <person name="Chapman J.A."/>
            <person name="Shapiro H."/>
            <person name="Aerts A."/>
            <person name="Otillar R.P."/>
            <person name="Terry A.Y."/>
            <person name="Boore J.L."/>
            <person name="Grigoriev I.V."/>
            <person name="Lindberg D.R."/>
            <person name="Seaver E.C."/>
            <person name="Weisblat D.A."/>
            <person name="Putnam N.H."/>
            <person name="Rokhsar D.S."/>
        </authorList>
    </citation>
    <scope>NUCLEOTIDE SEQUENCE</scope>
    <source>
        <strain evidence="2 4">I ESC-2004</strain>
    </source>
</reference>
<dbReference type="EMBL" id="AMQN01006842">
    <property type="status" value="NOT_ANNOTATED_CDS"/>
    <property type="molecule type" value="Genomic_DNA"/>
</dbReference>
<sequence>MELSKEDILTESNARAGSSHIRKRKFEYRSTTKENNNSAETKRTRYDWEKDLTVEYGRNVFIAPILWKADANTDGTSLLVDKNQCIVGTKDGRLLIFNVDGGSLKKQWQFPDQVGAVFRDGDHLYAWCHPKYTVDQWKGSLYEIFDDEVRLMFDLVDFGDSVHHATMTDGCLALVDNHGSIVVLSVTGELLWHKECSEGHRQLFHADQSGLYVAFKKRVCKYSLDVGSLIWEFSLDGGRANVIHRGVVHGKYVYIEVSGKIRQFDAETGDAVKDFAPNRQKASGIAVGGGILLTGTCPTIVFNVEDGTEIARMNFYGRLDDAVSMICDDNRRLYTFWDSMYCVDLSELAITQAIAGRNRCPKVVTIPDDINVVHNQPPKLSAELPTSLLVECIELDGEVVGRTLMPGYDDSKNVALPFTWKELGKTYIVDELETCVLADCYRVKGNTKLVIDDVDVTSPKVKTCRNKSDSKETKKRRSSTFVTSLAMKLQPISLQSADQDI</sequence>
<evidence type="ECO:0000313" key="2">
    <source>
        <dbReference type="EMBL" id="ELU08173.1"/>
    </source>
</evidence>
<organism evidence="2">
    <name type="scientific">Capitella teleta</name>
    <name type="common">Polychaete worm</name>
    <dbReference type="NCBI Taxonomy" id="283909"/>
    <lineage>
        <taxon>Eukaryota</taxon>
        <taxon>Metazoa</taxon>
        <taxon>Spiralia</taxon>
        <taxon>Lophotrochozoa</taxon>
        <taxon>Annelida</taxon>
        <taxon>Polychaeta</taxon>
        <taxon>Sedentaria</taxon>
        <taxon>Scolecida</taxon>
        <taxon>Capitellidae</taxon>
        <taxon>Capitella</taxon>
    </lineage>
</organism>
<dbReference type="SUPFAM" id="SSF50998">
    <property type="entry name" value="Quinoprotein alcohol dehydrogenase-like"/>
    <property type="match status" value="2"/>
</dbReference>
<reference evidence="4" key="1">
    <citation type="submission" date="2012-12" db="EMBL/GenBank/DDBJ databases">
        <authorList>
            <person name="Hellsten U."/>
            <person name="Grimwood J."/>
            <person name="Chapman J.A."/>
            <person name="Shapiro H."/>
            <person name="Aerts A."/>
            <person name="Otillar R.P."/>
            <person name="Terry A.Y."/>
            <person name="Boore J.L."/>
            <person name="Simakov O."/>
            <person name="Marletaz F."/>
            <person name="Cho S.-J."/>
            <person name="Edsinger-Gonzales E."/>
            <person name="Havlak P."/>
            <person name="Kuo D.-H."/>
            <person name="Larsson T."/>
            <person name="Lv J."/>
            <person name="Arendt D."/>
            <person name="Savage R."/>
            <person name="Osoegawa K."/>
            <person name="de Jong P."/>
            <person name="Lindberg D.R."/>
            <person name="Seaver E.C."/>
            <person name="Weisblat D.A."/>
            <person name="Putnam N.H."/>
            <person name="Grigoriev I.V."/>
            <person name="Rokhsar D.S."/>
        </authorList>
    </citation>
    <scope>NUCLEOTIDE SEQUENCE</scope>
    <source>
        <strain evidence="4">I ESC-2004</strain>
    </source>
</reference>
<dbReference type="HOGENOM" id="CLU_544286_0_0_1"/>
<dbReference type="EMBL" id="KB299289">
    <property type="protein sequence ID" value="ELU08173.1"/>
    <property type="molecule type" value="Genomic_DNA"/>
</dbReference>
<evidence type="ECO:0000313" key="3">
    <source>
        <dbReference type="EnsemblMetazoa" id="CapteP226325"/>
    </source>
</evidence>
<accession>R7UPZ1</accession>
<proteinExistence type="predicted"/>
<protein>
    <recommendedName>
        <fullName evidence="1">Pyrrolo-quinoline quinone repeat domain-containing protein</fullName>
    </recommendedName>
</protein>
<dbReference type="Proteomes" id="UP000014760">
    <property type="component" value="Unassembled WGS sequence"/>
</dbReference>
<dbReference type="InterPro" id="IPR011047">
    <property type="entry name" value="Quinoprotein_ADH-like_sf"/>
</dbReference>
<keyword evidence="4" id="KW-1185">Reference proteome</keyword>
<dbReference type="InterPro" id="IPR002372">
    <property type="entry name" value="PQQ_rpt_dom"/>
</dbReference>
<dbReference type="OMA" id="ADDFWIY"/>
<gene>
    <name evidence="2" type="ORF">CAPTEDRAFT_226325</name>
</gene>